<reference evidence="2" key="1">
    <citation type="journal article" date="2019" name="Int. J. Syst. Evol. Microbiol.">
        <title>The Global Catalogue of Microorganisms (GCM) 10K type strain sequencing project: providing services to taxonomists for standard genome sequencing and annotation.</title>
        <authorList>
            <consortium name="The Broad Institute Genomics Platform"/>
            <consortium name="The Broad Institute Genome Sequencing Center for Infectious Disease"/>
            <person name="Wu L."/>
            <person name="Ma J."/>
        </authorList>
    </citation>
    <scope>NUCLEOTIDE SEQUENCE [LARGE SCALE GENOMIC DNA]</scope>
    <source>
        <strain evidence="2">NBRC 108894</strain>
    </source>
</reference>
<dbReference type="Gene3D" id="2.70.98.10">
    <property type="match status" value="1"/>
</dbReference>
<keyword evidence="2" id="KW-1185">Reference proteome</keyword>
<dbReference type="RefSeq" id="WP_284253874.1">
    <property type="nucleotide sequence ID" value="NZ_BAAAQO010000002.1"/>
</dbReference>
<proteinExistence type="predicted"/>
<evidence type="ECO:0000313" key="1">
    <source>
        <dbReference type="EMBL" id="GMA95020.1"/>
    </source>
</evidence>
<evidence type="ECO:0000313" key="2">
    <source>
        <dbReference type="Proteomes" id="UP001157034"/>
    </source>
</evidence>
<name>A0ABQ6K7U3_9MICO</name>
<dbReference type="InterPro" id="IPR014718">
    <property type="entry name" value="GH-type_carb-bd"/>
</dbReference>
<dbReference type="EMBL" id="BSVB01000001">
    <property type="protein sequence ID" value="GMA95020.1"/>
    <property type="molecule type" value="Genomic_DNA"/>
</dbReference>
<sequence>MADIFGAPVESALLRVGSLDQVARVDRFVEDDGPARGARRLRVVNGGGLEFDVHPDRALDIGAATINGLPLAWLSASGITRPDAYEPEGRGWLRTFGGGLVTTCGLDSFGPPADDEDGVAGMHGRIGHVPARVTEVVATRELITVAGEVRQTGVFQENLLLRRRITSRVGSTSFRIDDTVTNEGERSHPHMVLYHVNLGWPLLDAGTVVDIPARSVAPRDPDAAAGFDRRAEIGEPVVGTREQVYVHVAGDDRVARVTNEARGLTLTLRYSEALPAIFQWKLTATKHYVLGLEPANTAQIQGRAAARAAGELPRLEPGESRSYAIEIEVEAA</sequence>
<gene>
    <name evidence="1" type="ORF">GCM10025881_18440</name>
</gene>
<comment type="caution">
    <text evidence="1">The sequence shown here is derived from an EMBL/GenBank/DDBJ whole genome shotgun (WGS) entry which is preliminary data.</text>
</comment>
<dbReference type="InterPro" id="IPR027839">
    <property type="entry name" value="DUF4432"/>
</dbReference>
<organism evidence="1 2">
    <name type="scientific">Pseudolysinimonas kribbensis</name>
    <dbReference type="NCBI Taxonomy" id="433641"/>
    <lineage>
        <taxon>Bacteria</taxon>
        <taxon>Bacillati</taxon>
        <taxon>Actinomycetota</taxon>
        <taxon>Actinomycetes</taxon>
        <taxon>Micrococcales</taxon>
        <taxon>Microbacteriaceae</taxon>
        <taxon>Pseudolysinimonas</taxon>
    </lineage>
</organism>
<accession>A0ABQ6K7U3</accession>
<protein>
    <submittedName>
        <fullName evidence="1">DUF4432 domain-containing protein</fullName>
    </submittedName>
</protein>
<dbReference type="CDD" id="cd09023">
    <property type="entry name" value="Aldose_epim_Ec_c4013"/>
    <property type="match status" value="1"/>
</dbReference>
<dbReference type="Proteomes" id="UP001157034">
    <property type="component" value="Unassembled WGS sequence"/>
</dbReference>
<dbReference type="Pfam" id="PF14486">
    <property type="entry name" value="DUF4432"/>
    <property type="match status" value="1"/>
</dbReference>